<evidence type="ECO:0000313" key="2">
    <source>
        <dbReference type="Proteomes" id="UP000706172"/>
    </source>
</evidence>
<accession>A0A931CW01</accession>
<dbReference type="AlphaFoldDB" id="A0A931CW01"/>
<organism evidence="1 2">
    <name type="scientific">Desulfotignum balticum</name>
    <dbReference type="NCBI Taxonomy" id="115781"/>
    <lineage>
        <taxon>Bacteria</taxon>
        <taxon>Pseudomonadati</taxon>
        <taxon>Thermodesulfobacteriota</taxon>
        <taxon>Desulfobacteria</taxon>
        <taxon>Desulfobacterales</taxon>
        <taxon>Desulfobacteraceae</taxon>
        <taxon>Desulfotignum</taxon>
    </lineage>
</organism>
<protein>
    <submittedName>
        <fullName evidence="1">DUF1844 domain-containing protein</fullName>
    </submittedName>
</protein>
<gene>
    <name evidence="1" type="ORF">H0S81_08420</name>
</gene>
<reference evidence="1" key="1">
    <citation type="submission" date="2020-07" db="EMBL/GenBank/DDBJ databases">
        <title>Severe corrosion of carbon steel in oil field produced water can be linked to methanogenic archaea containing a special type of NiFe hydrogenase.</title>
        <authorList>
            <person name="Lahme S."/>
            <person name="Mand J."/>
            <person name="Longwell J."/>
            <person name="Smith R."/>
            <person name="Enning D."/>
        </authorList>
    </citation>
    <scope>NUCLEOTIDE SEQUENCE</scope>
    <source>
        <strain evidence="1">MIC098Bin6</strain>
    </source>
</reference>
<comment type="caution">
    <text evidence="1">The sequence shown here is derived from an EMBL/GenBank/DDBJ whole genome shotgun (WGS) entry which is preliminary data.</text>
</comment>
<sequence>MPEEKSFIMEAAKKAAKANKEAVRKNALPKVDFSGFILSIYSSGLVQLGKVGDPSSGEVKKDLTMAKYTIDMMAMLSEKTKGNLNEDEENLMRALLSEIRMAYVEAKG</sequence>
<proteinExistence type="predicted"/>
<dbReference type="InterPro" id="IPR014995">
    <property type="entry name" value="DUF1844"/>
</dbReference>
<dbReference type="EMBL" id="JACCQK010000504">
    <property type="protein sequence ID" value="MBG0779935.1"/>
    <property type="molecule type" value="Genomic_DNA"/>
</dbReference>
<dbReference type="Proteomes" id="UP000706172">
    <property type="component" value="Unassembled WGS sequence"/>
</dbReference>
<name>A0A931CW01_9BACT</name>
<evidence type="ECO:0000313" key="1">
    <source>
        <dbReference type="EMBL" id="MBG0779935.1"/>
    </source>
</evidence>
<dbReference type="Pfam" id="PF08899">
    <property type="entry name" value="DUF1844"/>
    <property type="match status" value="1"/>
</dbReference>